<accession>A0A7C8RMH8</accession>
<dbReference type="EMBL" id="JAABOJ010000002">
    <property type="protein sequence ID" value="KAF3289684.1"/>
    <property type="molecule type" value="Genomic_DNA"/>
</dbReference>
<evidence type="ECO:0000313" key="2">
    <source>
        <dbReference type="Proteomes" id="UP000474640"/>
    </source>
</evidence>
<dbReference type="Gene3D" id="3.40.50.1580">
    <property type="entry name" value="Nucleoside phosphorylase domain"/>
    <property type="match status" value="1"/>
</dbReference>
<proteinExistence type="predicted"/>
<comment type="caution">
    <text evidence="1">The sequence shown here is derived from an EMBL/GenBank/DDBJ whole genome shotgun (WGS) entry which is preliminary data.</text>
</comment>
<dbReference type="PANTHER" id="PTHR46082:SF11">
    <property type="entry name" value="AAA+ ATPASE DOMAIN-CONTAINING PROTEIN-RELATED"/>
    <property type="match status" value="1"/>
</dbReference>
<gene>
    <name evidence="1" type="ORF">TWF970_003449</name>
</gene>
<dbReference type="Proteomes" id="UP000474640">
    <property type="component" value="Unassembled WGS sequence"/>
</dbReference>
<sequence length="396" mass="44879">MAEYIIENYTVGWICSLKEEYEAACRMLDEEFEPIDIKLSISAEDPNTYEYGRINGHYLVIGCLPGGRSGPVSAATFATDMNRSFPNLRFTLLVGIGGGAPTETRDIRLGDVVVSQPDMDFGGVVQLDLWKRLQGNGGEDGNESRLFQRTGQLNSPPAFLLGAMPRILRFHNDTRRPDKLAEHIKPLINAIPELRRPPQSQDRLFRANYRHQGVKETCECYREDQVIERPPRAESREFMIHYGTIASLNFPMENVVERDRCARDLRVLCFETEAAGLMNSTPCLVIRGISYYSDSHKNDQWNRYAALTAAAYAKELLITLRPVEVKEMPSQASESQMTLNDIRKYITEDASNMNSALRHQVARFLDLEGEKTPERLVPAAPKPSNAVFFTFPEDEY</sequence>
<dbReference type="InterPro" id="IPR053137">
    <property type="entry name" value="NLR-like"/>
</dbReference>
<dbReference type="OrthoDB" id="1577640at2759"/>
<dbReference type="GO" id="GO:0009116">
    <property type="term" value="P:nucleoside metabolic process"/>
    <property type="evidence" value="ECO:0007669"/>
    <property type="project" value="InterPro"/>
</dbReference>
<dbReference type="SUPFAM" id="SSF53167">
    <property type="entry name" value="Purine and uridine phosphorylases"/>
    <property type="match status" value="1"/>
</dbReference>
<dbReference type="GO" id="GO:0003824">
    <property type="term" value="F:catalytic activity"/>
    <property type="evidence" value="ECO:0007669"/>
    <property type="project" value="InterPro"/>
</dbReference>
<dbReference type="PANTHER" id="PTHR46082">
    <property type="entry name" value="ATP/GTP-BINDING PROTEIN-RELATED"/>
    <property type="match status" value="1"/>
</dbReference>
<evidence type="ECO:0000313" key="1">
    <source>
        <dbReference type="EMBL" id="KAF3289684.1"/>
    </source>
</evidence>
<organism evidence="1 2">
    <name type="scientific">Orbilia oligospora</name>
    <name type="common">Nematode-trapping fungus</name>
    <name type="synonym">Arthrobotrys oligospora</name>
    <dbReference type="NCBI Taxonomy" id="2813651"/>
    <lineage>
        <taxon>Eukaryota</taxon>
        <taxon>Fungi</taxon>
        <taxon>Dikarya</taxon>
        <taxon>Ascomycota</taxon>
        <taxon>Pezizomycotina</taxon>
        <taxon>Orbiliomycetes</taxon>
        <taxon>Orbiliales</taxon>
        <taxon>Orbiliaceae</taxon>
        <taxon>Orbilia</taxon>
    </lineage>
</organism>
<protein>
    <recommendedName>
        <fullName evidence="3">Nucleoside phosphorylase domain-containing protein</fullName>
    </recommendedName>
</protein>
<name>A0A7C8RMH8_ORBOL</name>
<dbReference type="AlphaFoldDB" id="A0A7C8RMH8"/>
<dbReference type="InterPro" id="IPR035994">
    <property type="entry name" value="Nucleoside_phosphorylase_sf"/>
</dbReference>
<reference evidence="1 2" key="1">
    <citation type="submission" date="2020-01" db="EMBL/GenBank/DDBJ databases">
        <authorList>
            <person name="Palmer J.M."/>
        </authorList>
    </citation>
    <scope>NUCLEOTIDE SEQUENCE [LARGE SCALE GENOMIC DNA]</scope>
    <source>
        <strain evidence="1 2">TWF970</strain>
    </source>
</reference>
<evidence type="ECO:0008006" key="3">
    <source>
        <dbReference type="Google" id="ProtNLM"/>
    </source>
</evidence>